<comment type="caution">
    <text evidence="3">The sequence shown here is derived from an EMBL/GenBank/DDBJ whole genome shotgun (WGS) entry which is preliminary data.</text>
</comment>
<dbReference type="Gene3D" id="3.40.50.12780">
    <property type="entry name" value="N-terminal domain of ligase-like"/>
    <property type="match status" value="1"/>
</dbReference>
<organism evidence="3">
    <name type="scientific">bioreactor metagenome</name>
    <dbReference type="NCBI Taxonomy" id="1076179"/>
    <lineage>
        <taxon>unclassified sequences</taxon>
        <taxon>metagenomes</taxon>
        <taxon>ecological metagenomes</taxon>
    </lineage>
</organism>
<dbReference type="EMBL" id="VSSQ01000548">
    <property type="protein sequence ID" value="MPL97279.1"/>
    <property type="molecule type" value="Genomic_DNA"/>
</dbReference>
<evidence type="ECO:0000259" key="2">
    <source>
        <dbReference type="Pfam" id="PF00501"/>
    </source>
</evidence>
<gene>
    <name evidence="3" type="ORF">SDC9_43468</name>
</gene>
<evidence type="ECO:0000313" key="3">
    <source>
        <dbReference type="EMBL" id="MPL97279.1"/>
    </source>
</evidence>
<dbReference type="Pfam" id="PF00501">
    <property type="entry name" value="AMP-binding"/>
    <property type="match status" value="1"/>
</dbReference>
<protein>
    <recommendedName>
        <fullName evidence="2">AMP-dependent synthetase/ligase domain-containing protein</fullName>
    </recommendedName>
</protein>
<dbReference type="AlphaFoldDB" id="A0A644W0N8"/>
<feature type="domain" description="AMP-dependent synthetase/ligase" evidence="2">
    <location>
        <begin position="121"/>
        <end position="309"/>
    </location>
</feature>
<dbReference type="PANTHER" id="PTHR43845">
    <property type="entry name" value="BLR5969 PROTEIN"/>
    <property type="match status" value="1"/>
</dbReference>
<reference evidence="3" key="1">
    <citation type="submission" date="2019-08" db="EMBL/GenBank/DDBJ databases">
        <authorList>
            <person name="Kucharzyk K."/>
            <person name="Murdoch R.W."/>
            <person name="Higgins S."/>
            <person name="Loffler F."/>
        </authorList>
    </citation>
    <scope>NUCLEOTIDE SEQUENCE</scope>
</reference>
<proteinExistence type="predicted"/>
<dbReference type="PANTHER" id="PTHR43845:SF1">
    <property type="entry name" value="BLR5969 PROTEIN"/>
    <property type="match status" value="1"/>
</dbReference>
<evidence type="ECO:0000256" key="1">
    <source>
        <dbReference type="SAM" id="MobiDB-lite"/>
    </source>
</evidence>
<dbReference type="NCBIfam" id="NF045666">
    <property type="entry name" value="DVU1553_fam_AMP"/>
    <property type="match status" value="1"/>
</dbReference>
<feature type="region of interest" description="Disordered" evidence="1">
    <location>
        <begin position="437"/>
        <end position="458"/>
    </location>
</feature>
<name>A0A644W0N8_9ZZZZ</name>
<feature type="region of interest" description="Disordered" evidence="1">
    <location>
        <begin position="1"/>
        <end position="46"/>
    </location>
</feature>
<sequence>MTSSKGGPFPNDSGRDVSGMKPPVHSPFPFDIRTARKTGGRTDPGSLDEYRLSALRAAVARARRNSPFFRSRLASYPEGFPRSLGEYGALPFTTPDDLAADPYAFLAVPQDEVARIVTARSSGTTGPPKRVFFSEGDLAETRSIFAEGMTALVPRGSGVLILLPGERPGSVGDLLVRGLAPDMEGVLCSCPDADGTLDTIARLRPDCLVALPSQALRLARHPRPSRGRCLSAVLLCSDYASDSLTSAVEDAWGCTVFRQYGLTETGYGGALSCGEGRGMHVMEDGFFFEIVSPGTGELLPDGEEGEIVCTAFRAEGTPLLRYRTGDRGRFIPGDCSCGSFLRRIDVRGRYGNGLALPGGWVPLADLDEALFSLPWLGGYEVRMNGSSPVFFLEVPSLPEGILSLPEDLEREAGKKLRSLPGLDILPPEIGLCLAPPRDAPLAPSKRLVLRETHPDRTR</sequence>
<accession>A0A644W0N8</accession>
<dbReference type="InterPro" id="IPR000873">
    <property type="entry name" value="AMP-dep_synth/lig_dom"/>
</dbReference>
<dbReference type="InterPro" id="IPR042099">
    <property type="entry name" value="ANL_N_sf"/>
</dbReference>
<feature type="compositionally biased region" description="Basic and acidic residues" evidence="1">
    <location>
        <begin position="448"/>
        <end position="458"/>
    </location>
</feature>
<dbReference type="SUPFAM" id="SSF56801">
    <property type="entry name" value="Acetyl-CoA synthetase-like"/>
    <property type="match status" value="1"/>
</dbReference>